<keyword evidence="10 16" id="KW-1133">Transmembrane helix</keyword>
<feature type="binding site" evidence="15">
    <location>
        <position position="433"/>
    </location>
    <ligand>
        <name>ATP</name>
        <dbReference type="ChEBI" id="CHEBI:30616"/>
    </ligand>
</feature>
<reference evidence="19" key="1">
    <citation type="submission" date="2025-08" db="UniProtKB">
        <authorList>
            <consortium name="RefSeq"/>
        </authorList>
    </citation>
    <scope>IDENTIFICATION</scope>
    <source>
        <strain evidence="19">OHB3-1</strain>
    </source>
</reference>
<feature type="transmembrane region" description="Helical" evidence="16">
    <location>
        <begin position="53"/>
        <end position="76"/>
    </location>
</feature>
<keyword evidence="12" id="KW-0325">Glycoprotein</keyword>
<evidence type="ECO:0000256" key="12">
    <source>
        <dbReference type="ARBA" id="ARBA00023180"/>
    </source>
</evidence>
<evidence type="ECO:0000256" key="8">
    <source>
        <dbReference type="ARBA" id="ARBA00022777"/>
    </source>
</evidence>
<dbReference type="GeneID" id="111016973"/>
<keyword evidence="4" id="KW-0808">Transferase</keyword>
<organism evidence="18 19">
    <name type="scientific">Momordica charantia</name>
    <name type="common">Bitter gourd</name>
    <name type="synonym">Balsam pear</name>
    <dbReference type="NCBI Taxonomy" id="3673"/>
    <lineage>
        <taxon>Eukaryota</taxon>
        <taxon>Viridiplantae</taxon>
        <taxon>Streptophyta</taxon>
        <taxon>Embryophyta</taxon>
        <taxon>Tracheophyta</taxon>
        <taxon>Spermatophyta</taxon>
        <taxon>Magnoliopsida</taxon>
        <taxon>eudicotyledons</taxon>
        <taxon>Gunneridae</taxon>
        <taxon>Pentapetalae</taxon>
        <taxon>rosids</taxon>
        <taxon>fabids</taxon>
        <taxon>Cucurbitales</taxon>
        <taxon>Cucurbitaceae</taxon>
        <taxon>Momordiceae</taxon>
        <taxon>Momordica</taxon>
    </lineage>
</organism>
<comment type="catalytic activity">
    <reaction evidence="14">
        <text>L-seryl-[protein] + ATP = O-phospho-L-seryl-[protein] + ADP + H(+)</text>
        <dbReference type="Rhea" id="RHEA:17989"/>
        <dbReference type="Rhea" id="RHEA-COMP:9863"/>
        <dbReference type="Rhea" id="RHEA-COMP:11604"/>
        <dbReference type="ChEBI" id="CHEBI:15378"/>
        <dbReference type="ChEBI" id="CHEBI:29999"/>
        <dbReference type="ChEBI" id="CHEBI:30616"/>
        <dbReference type="ChEBI" id="CHEBI:83421"/>
        <dbReference type="ChEBI" id="CHEBI:456216"/>
        <dbReference type="EC" id="2.7.11.1"/>
    </reaction>
</comment>
<proteinExistence type="predicted"/>
<dbReference type="PROSITE" id="PS00107">
    <property type="entry name" value="PROTEIN_KINASE_ATP"/>
    <property type="match status" value="1"/>
</dbReference>
<dbReference type="Pfam" id="PF13947">
    <property type="entry name" value="GUB_WAK_bind"/>
    <property type="match status" value="1"/>
</dbReference>
<gene>
    <name evidence="19" type="primary">LOC111016973</name>
</gene>
<evidence type="ECO:0000313" key="19">
    <source>
        <dbReference type="RefSeq" id="XP_022148280.1"/>
    </source>
</evidence>
<dbReference type="Gene3D" id="1.10.510.10">
    <property type="entry name" value="Transferase(Phosphotransferase) domain 1"/>
    <property type="match status" value="1"/>
</dbReference>
<keyword evidence="6" id="KW-0732">Signal</keyword>
<evidence type="ECO:0000256" key="16">
    <source>
        <dbReference type="SAM" id="Phobius"/>
    </source>
</evidence>
<evidence type="ECO:0000256" key="2">
    <source>
        <dbReference type="ARBA" id="ARBA00012513"/>
    </source>
</evidence>
<evidence type="ECO:0000256" key="3">
    <source>
        <dbReference type="ARBA" id="ARBA00022527"/>
    </source>
</evidence>
<evidence type="ECO:0000256" key="14">
    <source>
        <dbReference type="ARBA" id="ARBA00048679"/>
    </source>
</evidence>
<keyword evidence="11 16" id="KW-0472">Membrane</keyword>
<dbReference type="GO" id="GO:0030247">
    <property type="term" value="F:polysaccharide binding"/>
    <property type="evidence" value="ECO:0007669"/>
    <property type="project" value="InterPro"/>
</dbReference>
<evidence type="ECO:0000259" key="17">
    <source>
        <dbReference type="PROSITE" id="PS50011"/>
    </source>
</evidence>
<dbReference type="AlphaFoldDB" id="A0A6J1D2H6"/>
<dbReference type="FunFam" id="1.10.510.10:FF:000161">
    <property type="entry name" value="Wall-associated receptor kinase-like 20"/>
    <property type="match status" value="1"/>
</dbReference>
<dbReference type="RefSeq" id="XP_022148280.1">
    <property type="nucleotide sequence ID" value="XM_022292588.1"/>
</dbReference>
<dbReference type="PROSITE" id="PS50011">
    <property type="entry name" value="PROTEIN_KINASE_DOM"/>
    <property type="match status" value="1"/>
</dbReference>
<evidence type="ECO:0000256" key="4">
    <source>
        <dbReference type="ARBA" id="ARBA00022679"/>
    </source>
</evidence>
<comment type="catalytic activity">
    <reaction evidence="13">
        <text>L-threonyl-[protein] + ATP = O-phospho-L-threonyl-[protein] + ADP + H(+)</text>
        <dbReference type="Rhea" id="RHEA:46608"/>
        <dbReference type="Rhea" id="RHEA-COMP:11060"/>
        <dbReference type="Rhea" id="RHEA-COMP:11605"/>
        <dbReference type="ChEBI" id="CHEBI:15378"/>
        <dbReference type="ChEBI" id="CHEBI:30013"/>
        <dbReference type="ChEBI" id="CHEBI:30616"/>
        <dbReference type="ChEBI" id="CHEBI:61977"/>
        <dbReference type="ChEBI" id="CHEBI:456216"/>
        <dbReference type="EC" id="2.7.11.1"/>
    </reaction>
</comment>
<dbReference type="InterPro" id="IPR025287">
    <property type="entry name" value="WAK_GUB"/>
</dbReference>
<dbReference type="Pfam" id="PF14380">
    <property type="entry name" value="WAK_assoc"/>
    <property type="match status" value="1"/>
</dbReference>
<keyword evidence="3" id="KW-0723">Serine/threonine-protein kinase</keyword>
<sequence>MQYYEVKFSGTHKTELVALIYLTHFPETDSDFIKFRNCLPCSIRSSTKMNSPIFLFLRLVCFPLLLLRVVVFGDFYTACSNNFNCGETTAVGFPFWGGGRPPNCGHPALKLTCEGGNTTIDLMEVKYQILKFSADSQILTIARADYMDGLCPNKFVNTTLDYNLFDSIPGYRNITLIYCSSPIEQVAGQFSCTEYNFGIIQVDTAAGPGLCNASVITPVNLDSVATVSALVNSTEILNAIKEGFEVRLKEDGGGCRVCEASEGVCGYDLGSNRTTCFCRGGGNGGVRSCRNMPAGEGPASSPGGNESKKTHLVVGLSIGGAAVLGLFLGCCVFSITQRKKKHVLKLKTKDLPSPPSSAGIPTPSTFLSHSIPSYPYSRSNPEKGSSYFGAQVFTYAELEEATNNFDRSRELGDGGYGTVYSGTLKDGRIVAVKRLYENNCKRVEQFMNEVEILSRLHHPNLVKLYGCTSRHSQGLLLVYEYIPNGTVADHLHGNRANSGLLSWSVRLKIAIETANALAYLHRNDIIHRDVKTNNILLDHNFKVKVADFGLSRLFPVDVTHVSTAPQGTPGYVDPEYYQCYQLTDKSDVYSFGVVLVELISSLQAVDINRKRNDINLSNMAIDRIQNHALGELVDSELGFERDYAVRSMITSVAELAFRCLQQARDLRPSMDDVLEVLREVENEELAARKAEVLDIGSDNVRLLRNTSSLLSPDSEPVTDKWTKVLNRTA</sequence>
<dbReference type="InterPro" id="IPR000719">
    <property type="entry name" value="Prot_kinase_dom"/>
</dbReference>
<dbReference type="InterPro" id="IPR032872">
    <property type="entry name" value="WAK_assoc_C"/>
</dbReference>
<dbReference type="FunFam" id="3.30.200.20:FF:000162">
    <property type="entry name" value="Adenine nucleotide alpha hydrolase-like domain kinase"/>
    <property type="match status" value="1"/>
</dbReference>
<comment type="subcellular location">
    <subcellularLocation>
        <location evidence="1">Membrane</location>
        <topology evidence="1">Single-pass membrane protein</topology>
    </subcellularLocation>
</comment>
<dbReference type="OrthoDB" id="4062651at2759"/>
<evidence type="ECO:0000256" key="10">
    <source>
        <dbReference type="ARBA" id="ARBA00022989"/>
    </source>
</evidence>
<evidence type="ECO:0000256" key="13">
    <source>
        <dbReference type="ARBA" id="ARBA00047899"/>
    </source>
</evidence>
<evidence type="ECO:0000256" key="5">
    <source>
        <dbReference type="ARBA" id="ARBA00022692"/>
    </source>
</evidence>
<evidence type="ECO:0000256" key="1">
    <source>
        <dbReference type="ARBA" id="ARBA00004167"/>
    </source>
</evidence>
<evidence type="ECO:0000256" key="7">
    <source>
        <dbReference type="ARBA" id="ARBA00022741"/>
    </source>
</evidence>
<evidence type="ECO:0000256" key="11">
    <source>
        <dbReference type="ARBA" id="ARBA00023136"/>
    </source>
</evidence>
<dbReference type="Pfam" id="PF00069">
    <property type="entry name" value="Pkinase"/>
    <property type="match status" value="1"/>
</dbReference>
<dbReference type="PROSITE" id="PS00108">
    <property type="entry name" value="PROTEIN_KINASE_ST"/>
    <property type="match status" value="1"/>
</dbReference>
<evidence type="ECO:0000256" key="9">
    <source>
        <dbReference type="ARBA" id="ARBA00022840"/>
    </source>
</evidence>
<dbReference type="InterPro" id="IPR008271">
    <property type="entry name" value="Ser/Thr_kinase_AS"/>
</dbReference>
<dbReference type="Gene3D" id="3.30.200.20">
    <property type="entry name" value="Phosphorylase Kinase, domain 1"/>
    <property type="match status" value="1"/>
</dbReference>
<dbReference type="PANTHER" id="PTHR46008">
    <property type="entry name" value="LEAF RUST 10 DISEASE-RESISTANCE LOCUS RECEPTOR-LIKE PROTEIN KINASE-LIKE 1.4"/>
    <property type="match status" value="1"/>
</dbReference>
<dbReference type="InterPro" id="IPR011009">
    <property type="entry name" value="Kinase-like_dom_sf"/>
</dbReference>
<protein>
    <recommendedName>
        <fullName evidence="2">non-specific serine/threonine protein kinase</fullName>
        <ecNumber evidence="2">2.7.11.1</ecNumber>
    </recommendedName>
</protein>
<dbReference type="InterPro" id="IPR017441">
    <property type="entry name" value="Protein_kinase_ATP_BS"/>
</dbReference>
<keyword evidence="5 16" id="KW-0812">Transmembrane</keyword>
<name>A0A6J1D2H6_MOMCH</name>
<keyword evidence="9 15" id="KW-0067">ATP-binding</keyword>
<feature type="domain" description="Protein kinase" evidence="17">
    <location>
        <begin position="405"/>
        <end position="685"/>
    </location>
</feature>
<keyword evidence="7 15" id="KW-0547">Nucleotide-binding</keyword>
<evidence type="ECO:0000256" key="15">
    <source>
        <dbReference type="PROSITE-ProRule" id="PRU10141"/>
    </source>
</evidence>
<keyword evidence="18" id="KW-1185">Reference proteome</keyword>
<dbReference type="GO" id="GO:0005524">
    <property type="term" value="F:ATP binding"/>
    <property type="evidence" value="ECO:0007669"/>
    <property type="project" value="UniProtKB-UniRule"/>
</dbReference>
<evidence type="ECO:0000256" key="6">
    <source>
        <dbReference type="ARBA" id="ARBA00022729"/>
    </source>
</evidence>
<dbReference type="CDD" id="cd14066">
    <property type="entry name" value="STKc_IRAK"/>
    <property type="match status" value="1"/>
</dbReference>
<keyword evidence="8" id="KW-0418">Kinase</keyword>
<dbReference type="EC" id="2.7.11.1" evidence="2"/>
<dbReference type="KEGG" id="mcha:111016973"/>
<dbReference type="GO" id="GO:0005886">
    <property type="term" value="C:plasma membrane"/>
    <property type="evidence" value="ECO:0007669"/>
    <property type="project" value="UniProtKB-ARBA"/>
</dbReference>
<dbReference type="Proteomes" id="UP000504603">
    <property type="component" value="Unplaced"/>
</dbReference>
<evidence type="ECO:0000313" key="18">
    <source>
        <dbReference type="Proteomes" id="UP000504603"/>
    </source>
</evidence>
<feature type="transmembrane region" description="Helical" evidence="16">
    <location>
        <begin position="312"/>
        <end position="335"/>
    </location>
</feature>
<accession>A0A6J1D2H6</accession>
<dbReference type="PANTHER" id="PTHR46008:SF2">
    <property type="entry name" value="LEAF RUST 10 DISEASE-RESISTANCE LOCUS RECEPTOR-LIKE PROTEIN KINASE-LIKE 1.4"/>
    <property type="match status" value="1"/>
</dbReference>
<dbReference type="SMART" id="SM00220">
    <property type="entry name" value="S_TKc"/>
    <property type="match status" value="1"/>
</dbReference>
<dbReference type="SUPFAM" id="SSF56112">
    <property type="entry name" value="Protein kinase-like (PK-like)"/>
    <property type="match status" value="1"/>
</dbReference>
<dbReference type="GO" id="GO:0004674">
    <property type="term" value="F:protein serine/threonine kinase activity"/>
    <property type="evidence" value="ECO:0007669"/>
    <property type="project" value="UniProtKB-KW"/>
</dbReference>